<name>A0A9X8DR69_APHAT</name>
<accession>A0A9X8DR69</accession>
<dbReference type="AlphaFoldDB" id="A0A9X8DR69"/>
<evidence type="ECO:0000313" key="1">
    <source>
        <dbReference type="EMBL" id="RLO01880.1"/>
    </source>
</evidence>
<sequence length="54" mass="5979">PMAKKAKRVSFADKVEFVGTAQADFDRSPISPTKPTPLEALLLRASREFPMPSF</sequence>
<feature type="non-terminal residue" evidence="1">
    <location>
        <position position="1"/>
    </location>
</feature>
<gene>
    <name evidence="1" type="ORF">DYB28_015049</name>
</gene>
<comment type="caution">
    <text evidence="1">The sequence shown here is derived from an EMBL/GenBank/DDBJ whole genome shotgun (WGS) entry which is preliminary data.</text>
</comment>
<proteinExistence type="predicted"/>
<reference evidence="1 2" key="1">
    <citation type="journal article" date="2018" name="J. Invertebr. Pathol.">
        <title>New genotyping method for the causative agent of crayfish plague (Aphanomyces astaci) based on whole genome data.</title>
        <authorList>
            <person name="Minardi D."/>
            <person name="Studholme D.J."/>
            <person name="van der Giezen M."/>
            <person name="Pretto T."/>
            <person name="Oidtmann B."/>
        </authorList>
    </citation>
    <scope>NUCLEOTIDE SEQUENCE [LARGE SCALE GENOMIC DNA]</scope>
    <source>
        <strain evidence="1 2">KB13</strain>
    </source>
</reference>
<dbReference type="EMBL" id="QUTI01035053">
    <property type="protein sequence ID" value="RLO01880.1"/>
    <property type="molecule type" value="Genomic_DNA"/>
</dbReference>
<protein>
    <submittedName>
        <fullName evidence="1">Uncharacterized protein</fullName>
    </submittedName>
</protein>
<dbReference type="Proteomes" id="UP000275652">
    <property type="component" value="Unassembled WGS sequence"/>
</dbReference>
<organism evidence="1 2">
    <name type="scientific">Aphanomyces astaci</name>
    <name type="common">Crayfish plague agent</name>
    <dbReference type="NCBI Taxonomy" id="112090"/>
    <lineage>
        <taxon>Eukaryota</taxon>
        <taxon>Sar</taxon>
        <taxon>Stramenopiles</taxon>
        <taxon>Oomycota</taxon>
        <taxon>Saprolegniomycetes</taxon>
        <taxon>Saprolegniales</taxon>
        <taxon>Verrucalvaceae</taxon>
        <taxon>Aphanomyces</taxon>
    </lineage>
</organism>
<evidence type="ECO:0000313" key="2">
    <source>
        <dbReference type="Proteomes" id="UP000275652"/>
    </source>
</evidence>